<dbReference type="Proteomes" id="UP000321595">
    <property type="component" value="Chromosome"/>
</dbReference>
<evidence type="ECO:0000313" key="3">
    <source>
        <dbReference type="Proteomes" id="UP000321595"/>
    </source>
</evidence>
<dbReference type="EMBL" id="CP042467">
    <property type="protein sequence ID" value="QED26524.1"/>
    <property type="molecule type" value="Genomic_DNA"/>
</dbReference>
<organism evidence="2 3">
    <name type="scientific">Microvenator marinus</name>
    <dbReference type="NCBI Taxonomy" id="2600177"/>
    <lineage>
        <taxon>Bacteria</taxon>
        <taxon>Deltaproteobacteria</taxon>
        <taxon>Bradymonadales</taxon>
        <taxon>Microvenatoraceae</taxon>
        <taxon>Microvenator</taxon>
    </lineage>
</organism>
<dbReference type="InterPro" id="IPR007607">
    <property type="entry name" value="BacA/B"/>
</dbReference>
<comment type="similarity">
    <text evidence="1">Belongs to the bactofilin family.</text>
</comment>
<dbReference type="OrthoDB" id="119922at2"/>
<sequence>MAETVISNGITIDGEISGNEPVTVEGVVKGKISLESSLHVANGGVVEADVVSQNIEVSGQVTGNLTASERVHIASEGRMVGDVKSPRILIADGAAFKGHIDMDVD</sequence>
<evidence type="ECO:0000313" key="2">
    <source>
        <dbReference type="EMBL" id="QED26524.1"/>
    </source>
</evidence>
<proteinExistence type="inferred from homology"/>
<gene>
    <name evidence="2" type="ORF">FRD01_04530</name>
</gene>
<evidence type="ECO:0000256" key="1">
    <source>
        <dbReference type="ARBA" id="ARBA00044755"/>
    </source>
</evidence>
<dbReference type="PANTHER" id="PTHR35024:SF4">
    <property type="entry name" value="POLYMER-FORMING CYTOSKELETAL PROTEIN"/>
    <property type="match status" value="1"/>
</dbReference>
<accession>A0A5B8XLK2</accession>
<protein>
    <submittedName>
        <fullName evidence="2">Polymer-forming cytoskeletal protein</fullName>
    </submittedName>
</protein>
<dbReference type="PANTHER" id="PTHR35024">
    <property type="entry name" value="HYPOTHETICAL CYTOSOLIC PROTEIN"/>
    <property type="match status" value="1"/>
</dbReference>
<reference evidence="2 3" key="1">
    <citation type="submission" date="2019-08" db="EMBL/GenBank/DDBJ databases">
        <authorList>
            <person name="Liang Q."/>
        </authorList>
    </citation>
    <scope>NUCLEOTIDE SEQUENCE [LARGE SCALE GENOMIC DNA]</scope>
    <source>
        <strain evidence="2 3">V1718</strain>
    </source>
</reference>
<dbReference type="Pfam" id="PF04519">
    <property type="entry name" value="Bactofilin"/>
    <property type="match status" value="1"/>
</dbReference>
<dbReference type="AlphaFoldDB" id="A0A5B8XLK2"/>
<keyword evidence="3" id="KW-1185">Reference proteome</keyword>
<name>A0A5B8XLK2_9DELT</name>
<dbReference type="RefSeq" id="WP_146958031.1">
    <property type="nucleotide sequence ID" value="NZ_CP042467.1"/>
</dbReference>
<dbReference type="KEGG" id="bbae:FRD01_04530"/>